<evidence type="ECO:0000256" key="1">
    <source>
        <dbReference type="ARBA" id="ARBA00002190"/>
    </source>
</evidence>
<comment type="function">
    <text evidence="1 6">Required for the transposition of the insertion element.</text>
</comment>
<evidence type="ECO:0000256" key="6">
    <source>
        <dbReference type="RuleBase" id="RU365089"/>
    </source>
</evidence>
<protein>
    <recommendedName>
        <fullName evidence="6">Mutator family transposase</fullName>
    </recommendedName>
</protein>
<gene>
    <name evidence="8" type="ORF">JOC49_000960</name>
</gene>
<dbReference type="Pfam" id="PF00872">
    <property type="entry name" value="Transposase_mut"/>
    <property type="match status" value="1"/>
</dbReference>
<dbReference type="NCBIfam" id="NF033543">
    <property type="entry name" value="transpos_IS256"/>
    <property type="match status" value="1"/>
</dbReference>
<evidence type="ECO:0000313" key="8">
    <source>
        <dbReference type="EMBL" id="MBM7561440.1"/>
    </source>
</evidence>
<evidence type="ECO:0000256" key="3">
    <source>
        <dbReference type="ARBA" id="ARBA00022578"/>
    </source>
</evidence>
<evidence type="ECO:0000256" key="7">
    <source>
        <dbReference type="SAM" id="MobiDB-lite"/>
    </source>
</evidence>
<dbReference type="PANTHER" id="PTHR33217">
    <property type="entry name" value="TRANSPOSASE FOR INSERTION SEQUENCE ELEMENT IS1081"/>
    <property type="match status" value="1"/>
</dbReference>
<organism evidence="8 9">
    <name type="scientific">Fusibacter tunisiensis</name>
    <dbReference type="NCBI Taxonomy" id="1008308"/>
    <lineage>
        <taxon>Bacteria</taxon>
        <taxon>Bacillati</taxon>
        <taxon>Bacillota</taxon>
        <taxon>Clostridia</taxon>
        <taxon>Eubacteriales</taxon>
        <taxon>Eubacteriales Family XII. Incertae Sedis</taxon>
        <taxon>Fusibacter</taxon>
    </lineage>
</organism>
<dbReference type="EMBL" id="JAFBDT010000005">
    <property type="protein sequence ID" value="MBM7561440.1"/>
    <property type="molecule type" value="Genomic_DNA"/>
</dbReference>
<keyword evidence="6" id="KW-0814">Transposable element</keyword>
<feature type="region of interest" description="Disordered" evidence="7">
    <location>
        <begin position="56"/>
        <end position="76"/>
    </location>
</feature>
<dbReference type="PANTHER" id="PTHR33217:SF8">
    <property type="entry name" value="MUTATOR FAMILY TRANSPOSASE"/>
    <property type="match status" value="1"/>
</dbReference>
<comment type="caution">
    <text evidence="8">The sequence shown here is derived from an EMBL/GenBank/DDBJ whole genome shotgun (WGS) entry which is preliminary data.</text>
</comment>
<evidence type="ECO:0000256" key="4">
    <source>
        <dbReference type="ARBA" id="ARBA00023125"/>
    </source>
</evidence>
<sequence length="411" mass="47666">MAKRKRNPAPKELMEYLFQNYELKNALDVQEALKDMFSETLETMLNAELDEHLGYSKSENNIEHTSNRRNGKSAKTVKSQLGQFDLNIPRDREASFEPQVVQKHQKDISGIEDKILSMYAKGQSQRDISATIEDIYGFEVSHETVSKVTDKIVPLVQEFRNRPLKKFYPFVFVDAMYTPVKTASGTGQKALYNIIGIDIEGKKDVLGFWLSEEESSRYWLQILEEIKQRGVEDILFISLDGLTGLEKAIKGVFPNTITQRCIVHLMRNSTRYIARKRWSEFAKDIKAVYKAVSLDEAVILFEAFELKWSESAAAVAVWRNNWDAVERLFECPSEIRKIIYTTNTIESYHNQLRKVTDRKGAFPNEMALYKLVYLRTMDIKQSWTRPVQNWGQVMNQLETLFSDRIAAHLKF</sequence>
<evidence type="ECO:0000313" key="9">
    <source>
        <dbReference type="Proteomes" id="UP000767854"/>
    </source>
</evidence>
<keyword evidence="3 6" id="KW-0815">Transposition</keyword>
<proteinExistence type="inferred from homology"/>
<dbReference type="Proteomes" id="UP000767854">
    <property type="component" value="Unassembled WGS sequence"/>
</dbReference>
<dbReference type="PROSITE" id="PS01007">
    <property type="entry name" value="TRANSPOSASE_MUTATOR"/>
    <property type="match status" value="1"/>
</dbReference>
<dbReference type="RefSeq" id="WP_204662951.1">
    <property type="nucleotide sequence ID" value="NZ_JAFBDT010000005.1"/>
</dbReference>
<evidence type="ECO:0000256" key="5">
    <source>
        <dbReference type="ARBA" id="ARBA00023172"/>
    </source>
</evidence>
<keyword evidence="5 6" id="KW-0233">DNA recombination</keyword>
<evidence type="ECO:0000256" key="2">
    <source>
        <dbReference type="ARBA" id="ARBA00010961"/>
    </source>
</evidence>
<accession>A0ABS2MPY0</accession>
<feature type="compositionally biased region" description="Basic and acidic residues" evidence="7">
    <location>
        <begin position="56"/>
        <end position="66"/>
    </location>
</feature>
<keyword evidence="4 6" id="KW-0238">DNA-binding</keyword>
<dbReference type="InterPro" id="IPR001207">
    <property type="entry name" value="Transposase_mutator"/>
</dbReference>
<reference evidence="8 9" key="1">
    <citation type="submission" date="2021-01" db="EMBL/GenBank/DDBJ databases">
        <title>Genomic Encyclopedia of Type Strains, Phase IV (KMG-IV): sequencing the most valuable type-strain genomes for metagenomic binning, comparative biology and taxonomic classification.</title>
        <authorList>
            <person name="Goeker M."/>
        </authorList>
    </citation>
    <scope>NUCLEOTIDE SEQUENCE [LARGE SCALE GENOMIC DNA]</scope>
    <source>
        <strain evidence="8 9">DSM 24436</strain>
    </source>
</reference>
<name>A0ABS2MPY0_9FIRM</name>
<comment type="similarity">
    <text evidence="2 6">Belongs to the transposase mutator family.</text>
</comment>
<keyword evidence="9" id="KW-1185">Reference proteome</keyword>